<dbReference type="Proteomes" id="UP001195769">
    <property type="component" value="Unassembled WGS sequence"/>
</dbReference>
<proteinExistence type="predicted"/>
<dbReference type="EMBL" id="JABBWK010000105">
    <property type="protein sequence ID" value="KAG1893227.1"/>
    <property type="molecule type" value="Genomic_DNA"/>
</dbReference>
<reference evidence="2" key="1">
    <citation type="journal article" date="2020" name="New Phytol.">
        <title>Comparative genomics reveals dynamic genome evolution in host specialist ectomycorrhizal fungi.</title>
        <authorList>
            <person name="Lofgren L.A."/>
            <person name="Nguyen N.H."/>
            <person name="Vilgalys R."/>
            <person name="Ruytinx J."/>
            <person name="Liao H.L."/>
            <person name="Branco S."/>
            <person name="Kuo A."/>
            <person name="LaButti K."/>
            <person name="Lipzen A."/>
            <person name="Andreopoulos W."/>
            <person name="Pangilinan J."/>
            <person name="Riley R."/>
            <person name="Hundley H."/>
            <person name="Na H."/>
            <person name="Barry K."/>
            <person name="Grigoriev I.V."/>
            <person name="Stajich J.E."/>
            <person name="Kennedy P.G."/>
        </authorList>
    </citation>
    <scope>NUCLEOTIDE SEQUENCE</scope>
    <source>
        <strain evidence="2">FC203</strain>
    </source>
</reference>
<dbReference type="GeneID" id="64671988"/>
<gene>
    <name evidence="2" type="ORF">F5891DRAFT_986076</name>
</gene>
<feature type="transmembrane region" description="Helical" evidence="1">
    <location>
        <begin position="127"/>
        <end position="148"/>
    </location>
</feature>
<feature type="transmembrane region" description="Helical" evidence="1">
    <location>
        <begin position="12"/>
        <end position="29"/>
    </location>
</feature>
<dbReference type="AlphaFoldDB" id="A0AAD4DT16"/>
<protein>
    <submittedName>
        <fullName evidence="2">Uncharacterized protein</fullName>
    </submittedName>
</protein>
<evidence type="ECO:0000313" key="3">
    <source>
        <dbReference type="Proteomes" id="UP001195769"/>
    </source>
</evidence>
<keyword evidence="1" id="KW-1133">Transmembrane helix</keyword>
<evidence type="ECO:0000313" key="2">
    <source>
        <dbReference type="EMBL" id="KAG1893227.1"/>
    </source>
</evidence>
<comment type="caution">
    <text evidence="2">The sequence shown here is derived from an EMBL/GenBank/DDBJ whole genome shotgun (WGS) entry which is preliminary data.</text>
</comment>
<keyword evidence="3" id="KW-1185">Reference proteome</keyword>
<name>A0AAD4DT16_9AGAM</name>
<feature type="transmembrane region" description="Helical" evidence="1">
    <location>
        <begin position="183"/>
        <end position="205"/>
    </location>
</feature>
<accession>A0AAD4DT16</accession>
<organism evidence="2 3">
    <name type="scientific">Suillus fuscotomentosus</name>
    <dbReference type="NCBI Taxonomy" id="1912939"/>
    <lineage>
        <taxon>Eukaryota</taxon>
        <taxon>Fungi</taxon>
        <taxon>Dikarya</taxon>
        <taxon>Basidiomycota</taxon>
        <taxon>Agaricomycotina</taxon>
        <taxon>Agaricomycetes</taxon>
        <taxon>Agaricomycetidae</taxon>
        <taxon>Boletales</taxon>
        <taxon>Suillineae</taxon>
        <taxon>Suillaceae</taxon>
        <taxon>Suillus</taxon>
    </lineage>
</organism>
<feature type="transmembrane region" description="Helical" evidence="1">
    <location>
        <begin position="84"/>
        <end position="107"/>
    </location>
</feature>
<evidence type="ECO:0000256" key="1">
    <source>
        <dbReference type="SAM" id="Phobius"/>
    </source>
</evidence>
<keyword evidence="1" id="KW-0472">Membrane</keyword>
<dbReference type="RefSeq" id="XP_041218803.1">
    <property type="nucleotide sequence ID" value="XM_041377690.1"/>
</dbReference>
<feature type="transmembrane region" description="Helical" evidence="1">
    <location>
        <begin position="49"/>
        <end position="72"/>
    </location>
</feature>
<sequence>MTTAKRTIAINQYDSFAIALTSLWVAFILDSRHGLGTLLYLKCSITPFIFMLLNMIGVGFLLMVDAECIFILRTIAVWERERRFMVFKIINMIAVLLPIDICFFQDIVPSMGECSIPGGIIYLDMKARSSVIAMYCLLAFELLALVLYRGFESHGGWKIKTRLMRGLICSFGSCPDHSWMHTYLLNGTAFSLGVILATIFLPFSVRHMIAEFVQSCLEEAVVINWTAGLRSLLYLSWSHKCTGTSGIRIVFLLVTMEWISLSQRSWQQPQMLWQTGGRLKESYYFNYVPTCYGLLRGFESIKYVFGMQLTGSVQP</sequence>
<keyword evidence="1" id="KW-0812">Transmembrane</keyword>